<accession>X1AZ40</accession>
<protein>
    <submittedName>
        <fullName evidence="1">Uncharacterized protein</fullName>
    </submittedName>
</protein>
<evidence type="ECO:0000313" key="1">
    <source>
        <dbReference type="EMBL" id="GAG88020.1"/>
    </source>
</evidence>
<reference evidence="1" key="1">
    <citation type="journal article" date="2014" name="Front. Microbiol.">
        <title>High frequency of phylogenetically diverse reductive dehalogenase-homologous genes in deep subseafloor sedimentary metagenomes.</title>
        <authorList>
            <person name="Kawai M."/>
            <person name="Futagami T."/>
            <person name="Toyoda A."/>
            <person name="Takaki Y."/>
            <person name="Nishi S."/>
            <person name="Hori S."/>
            <person name="Arai W."/>
            <person name="Tsubouchi T."/>
            <person name="Morono Y."/>
            <person name="Uchiyama I."/>
            <person name="Ito T."/>
            <person name="Fujiyama A."/>
            <person name="Inagaki F."/>
            <person name="Takami H."/>
        </authorList>
    </citation>
    <scope>NUCLEOTIDE SEQUENCE</scope>
    <source>
        <strain evidence="1">Expedition CK06-06</strain>
    </source>
</reference>
<feature type="non-terminal residue" evidence="1">
    <location>
        <position position="54"/>
    </location>
</feature>
<dbReference type="AlphaFoldDB" id="X1AZ40"/>
<comment type="caution">
    <text evidence="1">The sequence shown here is derived from an EMBL/GenBank/DDBJ whole genome shotgun (WGS) entry which is preliminary data.</text>
</comment>
<gene>
    <name evidence="1" type="ORF">S01H4_22525</name>
</gene>
<organism evidence="1">
    <name type="scientific">marine sediment metagenome</name>
    <dbReference type="NCBI Taxonomy" id="412755"/>
    <lineage>
        <taxon>unclassified sequences</taxon>
        <taxon>metagenomes</taxon>
        <taxon>ecological metagenomes</taxon>
    </lineage>
</organism>
<name>X1AZ40_9ZZZZ</name>
<proteinExistence type="predicted"/>
<dbReference type="EMBL" id="BART01010338">
    <property type="protein sequence ID" value="GAG88020.1"/>
    <property type="molecule type" value="Genomic_DNA"/>
</dbReference>
<sequence length="54" mass="6776">MLKSFFELFKWRLIEKQKLEKITRRIADLELETQYHEQVENARRHHLRLLDVLL</sequence>